<accession>A0A5C4RU01</accession>
<dbReference type="InterPro" id="IPR054333">
    <property type="entry name" value="REase-ARP-assoc"/>
</dbReference>
<gene>
    <name evidence="1" type="ORF">FGF68_10335</name>
</gene>
<organism evidence="1 2">
    <name type="scientific">Prosthecochloris vibrioformis</name>
    <name type="common">Chlorobium vibrioforme</name>
    <dbReference type="NCBI Taxonomy" id="1098"/>
    <lineage>
        <taxon>Bacteria</taxon>
        <taxon>Pseudomonadati</taxon>
        <taxon>Chlorobiota</taxon>
        <taxon>Chlorobiia</taxon>
        <taxon>Chlorobiales</taxon>
        <taxon>Chlorobiaceae</taxon>
        <taxon>Prosthecochloris</taxon>
    </lineage>
</organism>
<dbReference type="EMBL" id="VDCI01000013">
    <property type="protein sequence ID" value="TNJ34097.1"/>
    <property type="molecule type" value="Genomic_DNA"/>
</dbReference>
<evidence type="ECO:0000313" key="1">
    <source>
        <dbReference type="EMBL" id="TNJ34097.1"/>
    </source>
</evidence>
<dbReference type="AlphaFoldDB" id="A0A5C4RU01"/>
<dbReference type="Proteomes" id="UP000309544">
    <property type="component" value="Unassembled WGS sequence"/>
</dbReference>
<proteinExistence type="predicted"/>
<comment type="caution">
    <text evidence="1">The sequence shown here is derived from an EMBL/GenBank/DDBJ whole genome shotgun (WGS) entry which is preliminary data.</text>
</comment>
<reference evidence="1 2" key="1">
    <citation type="submission" date="2019-05" db="EMBL/GenBank/DDBJ databases">
        <title>Draft Whole-Genome sequence of the green sulfur bacterium Prosthecochloris vibrioformis DSM 260.</title>
        <authorList>
            <person name="Meyer T.E."/>
            <person name="Kyndt J.A."/>
        </authorList>
    </citation>
    <scope>NUCLEOTIDE SEQUENCE [LARGE SCALE GENOMIC DNA]</scope>
    <source>
        <strain evidence="1 2">DSM 260</strain>
    </source>
</reference>
<name>A0A5C4RU01_PROVB</name>
<sequence>MDDMNSRQLARTWPFKRYKAFERELRDAAAKWFSQKGLAAHAKMRYCLKSLESWPQNIICTEVAEYIRQEHERHLGKDSFPLHKYLHHGLSSQAMVFNLVGPLIVKKDLEPLRVIFEEAGIPWPTGDVTAGFEYDDRAVFNEDSGQPTLIDLAISGGETGRIFIEAKLVEREFGGCSVFSGGDCDGRNPVSYGLEGCYLHHIGRKYWERMNEFGFGETALGSGPICPFISYYQFFREALFALKKDGYFVLLHDERNPAFLKVSTDGKESGLWPFLMESVPAEYANRIGRVTIQQLVSAIDESGRHHDWIDEFKQKYGIA</sequence>
<dbReference type="Pfam" id="PF22558">
    <property type="entry name" value="REase-ARP"/>
    <property type="match status" value="1"/>
</dbReference>
<protein>
    <submittedName>
        <fullName evidence="1">Uncharacterized protein</fullName>
    </submittedName>
</protein>
<keyword evidence="2" id="KW-1185">Reference proteome</keyword>
<evidence type="ECO:0000313" key="2">
    <source>
        <dbReference type="Proteomes" id="UP000309544"/>
    </source>
</evidence>